<evidence type="ECO:0000256" key="8">
    <source>
        <dbReference type="RuleBase" id="RU003345"/>
    </source>
</evidence>
<dbReference type="RefSeq" id="WP_068958237.1">
    <property type="nucleotide sequence ID" value="NZ_LGLV01000019.1"/>
</dbReference>
<feature type="active site" evidence="7">
    <location>
        <position position="246"/>
    </location>
</feature>
<evidence type="ECO:0000256" key="6">
    <source>
        <dbReference type="ARBA" id="ARBA00023097"/>
    </source>
</evidence>
<evidence type="ECO:0000256" key="4">
    <source>
        <dbReference type="ARBA" id="ARBA00022958"/>
    </source>
</evidence>
<dbReference type="PATRIC" id="fig|1612624.7.peg.3007"/>
<evidence type="ECO:0000256" key="7">
    <source>
        <dbReference type="PROSITE-ProRule" id="PRU10007"/>
    </source>
</evidence>
<dbReference type="AlphaFoldDB" id="A0A1C7NU82"/>
<evidence type="ECO:0000313" key="10">
    <source>
        <dbReference type="EMBL" id="OBZ92575.1"/>
    </source>
</evidence>
<proteinExistence type="inferred from homology"/>
<keyword evidence="11" id="KW-1185">Reference proteome</keyword>
<evidence type="ECO:0000256" key="2">
    <source>
        <dbReference type="ARBA" id="ARBA00022723"/>
    </source>
</evidence>
<dbReference type="InterPro" id="IPR029510">
    <property type="entry name" value="Ald_DH_CS_GLU"/>
</dbReference>
<organism evidence="10 11">
    <name type="scientific">Pararhizobium polonicum</name>
    <dbReference type="NCBI Taxonomy" id="1612624"/>
    <lineage>
        <taxon>Bacteria</taxon>
        <taxon>Pseudomonadati</taxon>
        <taxon>Pseudomonadota</taxon>
        <taxon>Alphaproteobacteria</taxon>
        <taxon>Hyphomicrobiales</taxon>
        <taxon>Rhizobiaceae</taxon>
        <taxon>Rhizobium/Agrobacterium group</taxon>
        <taxon>Pararhizobium</taxon>
    </lineage>
</organism>
<dbReference type="FunFam" id="3.40.605.10:FF:000007">
    <property type="entry name" value="NAD/NADP-dependent betaine aldehyde dehydrogenase"/>
    <property type="match status" value="1"/>
</dbReference>
<dbReference type="Gene3D" id="3.40.605.10">
    <property type="entry name" value="Aldehyde Dehydrogenase, Chain A, domain 1"/>
    <property type="match status" value="1"/>
</dbReference>
<dbReference type="Pfam" id="PF00171">
    <property type="entry name" value="Aldedh"/>
    <property type="match status" value="1"/>
</dbReference>
<dbReference type="FunFam" id="3.40.309.10:FF:000012">
    <property type="entry name" value="Betaine aldehyde dehydrogenase"/>
    <property type="match status" value="1"/>
</dbReference>
<dbReference type="CDD" id="cd07138">
    <property type="entry name" value="ALDH_CddD_SSP0762"/>
    <property type="match status" value="1"/>
</dbReference>
<dbReference type="PANTHER" id="PTHR42804">
    <property type="entry name" value="ALDEHYDE DEHYDROGENASE"/>
    <property type="match status" value="1"/>
</dbReference>
<dbReference type="SUPFAM" id="SSF53720">
    <property type="entry name" value="ALDH-like"/>
    <property type="match status" value="1"/>
</dbReference>
<accession>A0A1C7NU82</accession>
<dbReference type="InterPro" id="IPR015590">
    <property type="entry name" value="Aldehyde_DH_dom"/>
</dbReference>
<evidence type="ECO:0000256" key="1">
    <source>
        <dbReference type="ARBA" id="ARBA00009986"/>
    </source>
</evidence>
<evidence type="ECO:0000256" key="3">
    <source>
        <dbReference type="ARBA" id="ARBA00022857"/>
    </source>
</evidence>
<gene>
    <name evidence="10" type="ORF">ADU59_26415</name>
</gene>
<evidence type="ECO:0000313" key="11">
    <source>
        <dbReference type="Proteomes" id="UP000093111"/>
    </source>
</evidence>
<name>A0A1C7NU82_9HYPH</name>
<keyword evidence="6" id="KW-0558">Oxidation</keyword>
<evidence type="ECO:0000256" key="5">
    <source>
        <dbReference type="ARBA" id="ARBA00023002"/>
    </source>
</evidence>
<reference evidence="10 11" key="1">
    <citation type="journal article" date="2016" name="Syst. Appl. Microbiol.">
        <title>Pararhizobium polonicum sp. nov. isolated from tumors on stone fruit rootstocks.</title>
        <authorList>
            <person name="Pulawska J."/>
            <person name="Kuzmanovic N."/>
            <person name="Willems A."/>
            <person name="Pothier J.F."/>
        </authorList>
    </citation>
    <scope>NUCLEOTIDE SEQUENCE [LARGE SCALE GENOMIC DNA]</scope>
    <source>
        <strain evidence="10 11">F5.1</strain>
    </source>
</reference>
<keyword evidence="4" id="KW-0630">Potassium</keyword>
<dbReference type="Proteomes" id="UP000093111">
    <property type="component" value="Unassembled WGS sequence"/>
</dbReference>
<feature type="domain" description="Aldehyde dehydrogenase" evidence="9">
    <location>
        <begin position="20"/>
        <end position="471"/>
    </location>
</feature>
<evidence type="ECO:0000259" key="9">
    <source>
        <dbReference type="Pfam" id="PF00171"/>
    </source>
</evidence>
<dbReference type="PROSITE" id="PS00687">
    <property type="entry name" value="ALDEHYDE_DEHYDR_GLU"/>
    <property type="match status" value="1"/>
</dbReference>
<dbReference type="STRING" id="1612624.ADU59_26415"/>
<sequence length="477" mass="51358">MLDKRKFYINGEWVSPLVANDLDVLNPATEKPVAVISMGTAADIDRAVAAAKKAFVTYSRTSTVERLALLEKLLAVYKRRYEEMAQTITLELGAPLTMSREQQADVGVGHLQGFIDALKRLHTREVLPNGDVMLREPIGVCGLITPWNWPINQIALKVVPALATGSTCVLKPSEFTPLNALLYAEMVHEAGFPAGTFNLVNGDGLNVGAALSRHRDVDMMSFTGSTRAGIAVSKDAAETVKRVTLELGGKSPNIVFEDADLEDRVTGSVLDCFNNSGQSCDAPTRLLVQKSVYDKAVEIATRVGKEARVGNPAEEGSHIGPLVSDVQFGRVQALIEAGIAEGARVLVGGAGKPEGFETGYFVKPTIFADVNNTMRIAREEVFGPVLAIMPFETEEDAIEIANDTNYGLAAYVQTGDPKRAERVASRLRAGMVHINGGPHRYGSPFGGYKQSGNGREGGMFGLEDFLEVKTVHRPDAA</sequence>
<dbReference type="EMBL" id="LGLV01000019">
    <property type="protein sequence ID" value="OBZ92575.1"/>
    <property type="molecule type" value="Genomic_DNA"/>
</dbReference>
<keyword evidence="2" id="KW-0479">Metal-binding</keyword>
<dbReference type="Gene3D" id="3.40.309.10">
    <property type="entry name" value="Aldehyde Dehydrogenase, Chain A, domain 2"/>
    <property type="match status" value="1"/>
</dbReference>
<dbReference type="InterPro" id="IPR016161">
    <property type="entry name" value="Ald_DH/histidinol_DH"/>
</dbReference>
<dbReference type="GO" id="GO:0016620">
    <property type="term" value="F:oxidoreductase activity, acting on the aldehyde or oxo group of donors, NAD or NADP as acceptor"/>
    <property type="evidence" value="ECO:0007669"/>
    <property type="project" value="InterPro"/>
</dbReference>
<keyword evidence="3" id="KW-0521">NADP</keyword>
<dbReference type="GO" id="GO:0046872">
    <property type="term" value="F:metal ion binding"/>
    <property type="evidence" value="ECO:0007669"/>
    <property type="project" value="UniProtKB-KW"/>
</dbReference>
<dbReference type="InterPro" id="IPR016163">
    <property type="entry name" value="Ald_DH_C"/>
</dbReference>
<dbReference type="OrthoDB" id="9812625at2"/>
<comment type="similarity">
    <text evidence="1 8">Belongs to the aldehyde dehydrogenase family.</text>
</comment>
<dbReference type="InterPro" id="IPR016162">
    <property type="entry name" value="Ald_DH_N"/>
</dbReference>
<dbReference type="PANTHER" id="PTHR42804:SF1">
    <property type="entry name" value="ALDEHYDE DEHYDROGENASE-RELATED"/>
    <property type="match status" value="1"/>
</dbReference>
<protein>
    <submittedName>
        <fullName evidence="10">Aldehyde dehydrogenase</fullName>
    </submittedName>
</protein>
<keyword evidence="5 8" id="KW-0560">Oxidoreductase</keyword>
<comment type="caution">
    <text evidence="10">The sequence shown here is derived from an EMBL/GenBank/DDBJ whole genome shotgun (WGS) entry which is preliminary data.</text>
</comment>